<dbReference type="GO" id="GO:0016787">
    <property type="term" value="F:hydrolase activity"/>
    <property type="evidence" value="ECO:0007669"/>
    <property type="project" value="UniProtKB-KW"/>
</dbReference>
<dbReference type="GO" id="GO:0046872">
    <property type="term" value="F:metal ion binding"/>
    <property type="evidence" value="ECO:0007669"/>
    <property type="project" value="UniProtKB-KW"/>
</dbReference>
<dbReference type="EMBL" id="UPXZ01000039">
    <property type="protein sequence ID" value="VBB48235.1"/>
    <property type="molecule type" value="Genomic_DNA"/>
</dbReference>
<comment type="similarity">
    <text evidence="1">Belongs to the metallo-beta-lactamase superfamily.</text>
</comment>
<keyword evidence="2" id="KW-0479">Metal-binding</keyword>
<dbReference type="InterPro" id="IPR001279">
    <property type="entry name" value="Metallo-B-lactamas"/>
</dbReference>
<dbReference type="SUPFAM" id="SSF56281">
    <property type="entry name" value="Metallo-hydrolase/oxidoreductase"/>
    <property type="match status" value="1"/>
</dbReference>
<evidence type="ECO:0000256" key="2">
    <source>
        <dbReference type="ARBA" id="ARBA00022723"/>
    </source>
</evidence>
<name>A0A653AKL4_9BACT</name>
<dbReference type="InterPro" id="IPR051013">
    <property type="entry name" value="MBL_superfamily_lactonases"/>
</dbReference>
<dbReference type="PANTHER" id="PTHR42978">
    <property type="entry name" value="QUORUM-QUENCHING LACTONASE YTNP-RELATED-RELATED"/>
    <property type="match status" value="1"/>
</dbReference>
<dbReference type="InterPro" id="IPR036866">
    <property type="entry name" value="RibonucZ/Hydroxyglut_hydro"/>
</dbReference>
<dbReference type="AlphaFoldDB" id="A0A653AKL4"/>
<evidence type="ECO:0000313" key="6">
    <source>
        <dbReference type="EMBL" id="VBB48235.1"/>
    </source>
</evidence>
<dbReference type="CDD" id="cd16281">
    <property type="entry name" value="metallo-hydrolase-like_MBL-fold"/>
    <property type="match status" value="1"/>
</dbReference>
<evidence type="ECO:0000256" key="1">
    <source>
        <dbReference type="ARBA" id="ARBA00007749"/>
    </source>
</evidence>
<feature type="domain" description="Metallo-beta-lactamase" evidence="5">
    <location>
        <begin position="42"/>
        <end position="251"/>
    </location>
</feature>
<gene>
    <name evidence="6" type="ORF">TRIP_D440253</name>
</gene>
<reference evidence="6" key="1">
    <citation type="submission" date="2018-07" db="EMBL/GenBank/DDBJ databases">
        <authorList>
            <consortium name="Genoscope - CEA"/>
            <person name="William W."/>
        </authorList>
    </citation>
    <scope>NUCLEOTIDE SEQUENCE</scope>
    <source>
        <strain evidence="6">IK1</strain>
    </source>
</reference>
<evidence type="ECO:0000256" key="3">
    <source>
        <dbReference type="ARBA" id="ARBA00022801"/>
    </source>
</evidence>
<dbReference type="Pfam" id="PF00753">
    <property type="entry name" value="Lactamase_B"/>
    <property type="match status" value="1"/>
</dbReference>
<dbReference type="Gene3D" id="3.60.15.10">
    <property type="entry name" value="Ribonuclease Z/Hydroxyacylglutathione hydrolase-like"/>
    <property type="match status" value="1"/>
</dbReference>
<evidence type="ECO:0000259" key="5">
    <source>
        <dbReference type="SMART" id="SM00849"/>
    </source>
</evidence>
<protein>
    <submittedName>
        <fullName evidence="6">Putative metal-dependent hydrolase</fullName>
    </submittedName>
</protein>
<sequence length="279" mass="32667">MKIHKIEAGNFFADGGAMFGVVPKRVWEKRYPCNEDNFCKMNMRCLLVDTGKRIILVDTGTGDKQLEYLKYYQFKDVVNFETELQKLGYSCNDVTDVILTHLHFDHCGSCTKYNKDKEIELVFPNANYWVGERQWQNFLNPNVREGDSYFPENMMEIEKREKLKLVSESMWICDEVELRLFHGHTVGQIAPYFYLNNGKTLIFPADVIPFQAALPIAWVSAYDTFPITSMEDKEKILKEAAEKHQILFFEHDAYNECCTVHEVNGKYRVKESFKLEELM</sequence>
<accession>A0A653AKL4</accession>
<dbReference type="SMART" id="SM00849">
    <property type="entry name" value="Lactamase_B"/>
    <property type="match status" value="1"/>
</dbReference>
<evidence type="ECO:0000256" key="4">
    <source>
        <dbReference type="ARBA" id="ARBA00022833"/>
    </source>
</evidence>
<keyword evidence="3 6" id="KW-0378">Hydrolase</keyword>
<keyword evidence="4" id="KW-0862">Zinc</keyword>
<organism evidence="6">
    <name type="scientific">uncultured Paludibacter sp</name>
    <dbReference type="NCBI Taxonomy" id="497635"/>
    <lineage>
        <taxon>Bacteria</taxon>
        <taxon>Pseudomonadati</taxon>
        <taxon>Bacteroidota</taxon>
        <taxon>Bacteroidia</taxon>
        <taxon>Bacteroidales</taxon>
        <taxon>Paludibacteraceae</taxon>
        <taxon>Paludibacter</taxon>
        <taxon>environmental samples</taxon>
    </lineage>
</organism>
<dbReference type="PANTHER" id="PTHR42978:SF6">
    <property type="entry name" value="QUORUM-QUENCHING LACTONASE YTNP-RELATED"/>
    <property type="match status" value="1"/>
</dbReference>
<proteinExistence type="inferred from homology"/>